<evidence type="ECO:0000313" key="2">
    <source>
        <dbReference type="EMBL" id="BBO67399.1"/>
    </source>
</evidence>
<accession>A0A5K7YHQ5</accession>
<keyword evidence="1" id="KW-0812">Transmembrane</keyword>
<dbReference type="EMBL" id="AP021874">
    <property type="protein sequence ID" value="BBO67399.1"/>
    <property type="molecule type" value="Genomic_DNA"/>
</dbReference>
<gene>
    <name evidence="2" type="ORF">DSCA_13290</name>
</gene>
<keyword evidence="3" id="KW-1185">Reference proteome</keyword>
<keyword evidence="1" id="KW-0472">Membrane</keyword>
<evidence type="ECO:0000313" key="3">
    <source>
        <dbReference type="Proteomes" id="UP000427906"/>
    </source>
</evidence>
<sequence>MTGFFSGPPLLLHILIVAMVNAFFFPIIYNWSGSILYAFLISVGILCLYGLIAIWLFGKRKR</sequence>
<name>A0A5K7YHQ5_9BACT</name>
<organism evidence="2 3">
    <name type="scientific">Desulfosarcina alkanivorans</name>
    <dbReference type="NCBI Taxonomy" id="571177"/>
    <lineage>
        <taxon>Bacteria</taxon>
        <taxon>Pseudomonadati</taxon>
        <taxon>Thermodesulfobacteriota</taxon>
        <taxon>Desulfobacteria</taxon>
        <taxon>Desulfobacterales</taxon>
        <taxon>Desulfosarcinaceae</taxon>
        <taxon>Desulfosarcina</taxon>
    </lineage>
</organism>
<feature type="transmembrane region" description="Helical" evidence="1">
    <location>
        <begin position="12"/>
        <end position="29"/>
    </location>
</feature>
<dbReference type="Proteomes" id="UP000427906">
    <property type="component" value="Chromosome"/>
</dbReference>
<dbReference type="KEGG" id="dalk:DSCA_13290"/>
<proteinExistence type="predicted"/>
<reference evidence="2 3" key="1">
    <citation type="submission" date="2019-11" db="EMBL/GenBank/DDBJ databases">
        <title>Comparative genomics of hydrocarbon-degrading Desulfosarcina strains.</title>
        <authorList>
            <person name="Watanabe M."/>
            <person name="Kojima H."/>
            <person name="Fukui M."/>
        </authorList>
    </citation>
    <scope>NUCLEOTIDE SEQUENCE [LARGE SCALE GENOMIC DNA]</scope>
    <source>
        <strain evidence="2 3">PL12</strain>
    </source>
</reference>
<protein>
    <submittedName>
        <fullName evidence="2">Uncharacterized protein</fullName>
    </submittedName>
</protein>
<evidence type="ECO:0000256" key="1">
    <source>
        <dbReference type="SAM" id="Phobius"/>
    </source>
</evidence>
<keyword evidence="1" id="KW-1133">Transmembrane helix</keyword>
<dbReference type="AlphaFoldDB" id="A0A5K7YHQ5"/>
<feature type="transmembrane region" description="Helical" evidence="1">
    <location>
        <begin position="35"/>
        <end position="57"/>
    </location>
</feature>